<dbReference type="Pfam" id="PF00041">
    <property type="entry name" value="fn3"/>
    <property type="match status" value="2"/>
</dbReference>
<evidence type="ECO:0000259" key="11">
    <source>
        <dbReference type="PROSITE" id="PS51910"/>
    </source>
</evidence>
<dbReference type="EC" id="3.2.1.14" evidence="2"/>
<name>A0A172TDL8_9BACL</name>
<dbReference type="InterPro" id="IPR036116">
    <property type="entry name" value="FN3_sf"/>
</dbReference>
<dbReference type="KEGG" id="pswu:SY83_00105"/>
<dbReference type="AlphaFoldDB" id="A0A172TDL8"/>
<proteinExistence type="inferred from homology"/>
<sequence>MRGSNFMKRKGIAMILLIVLMFSIFPVTAFGASEWAPNTPYKINDFVTYSGSTYKCIQAHTSLTGWEPPVVPALWQKQSGTTPPPDTQAPTAPGALSAGTVTNTSIALSWTASSDNTGVTGYDVYRGTVLAGTVTGTAFTATGLPPNTAYTFTVKAKDAAGNISAASNAVTATTSGTTPPPDTQAPSAPAGLSAGAVTSSSIAVSWNASTDNVAVTGYNVYNGSALAGSTTGSGATSFTVTGLAANTTYSLTVKAKDAAGNLSAASAVLSVRTSTTNPQPTGAKILVGYWHNFDNGSTVIRLRDVSPKYDVINVSFAETLSDHATLTFAPFNATPAEFKSDIAYLQSLGKKVHISIGGANATVELNTAAAKQNYVNSLKSIIQTYGFDGIDIDLEGSSLSLNGGDTDYKNPTTPKVVNLISATREVLNAFGPGFELTMAPETAYVQGGLIAYGGPWGAYLPVIHALRDRLNYIHVQHYNSGAMEGLDGRSYSQGTADFQVAMAEMLLKGFPVARNQANMFASLRPEQVAIGLPASRGAAGGGYTSTADVQKALNYLIKGQSYGGAYQLQTSGGYGGFRGLMTWSINWDKYNNYEFSNTYRSYFDNL</sequence>
<dbReference type="PATRIC" id="fig|1178515.4.peg.23"/>
<dbReference type="GO" id="GO:0008843">
    <property type="term" value="F:endochitinase activity"/>
    <property type="evidence" value="ECO:0007669"/>
    <property type="project" value="UniProtKB-EC"/>
</dbReference>
<dbReference type="OrthoDB" id="315328at2"/>
<feature type="region of interest" description="Disordered" evidence="9">
    <location>
        <begin position="171"/>
        <end position="191"/>
    </location>
</feature>
<dbReference type="GO" id="GO:0000272">
    <property type="term" value="P:polysaccharide catabolic process"/>
    <property type="evidence" value="ECO:0007669"/>
    <property type="project" value="UniProtKB-KW"/>
</dbReference>
<evidence type="ECO:0000313" key="13">
    <source>
        <dbReference type="Proteomes" id="UP000076927"/>
    </source>
</evidence>
<feature type="domain" description="Fibronectin type-III" evidence="10">
    <location>
        <begin position="188"/>
        <end position="276"/>
    </location>
</feature>
<dbReference type="SUPFAM" id="SSF49265">
    <property type="entry name" value="Fibronectin type III"/>
    <property type="match status" value="2"/>
</dbReference>
<dbReference type="SUPFAM" id="SSF51055">
    <property type="entry name" value="Carbohydrate binding domain"/>
    <property type="match status" value="1"/>
</dbReference>
<evidence type="ECO:0000256" key="8">
    <source>
        <dbReference type="RuleBase" id="RU000489"/>
    </source>
</evidence>
<evidence type="ECO:0000256" key="6">
    <source>
        <dbReference type="ARBA" id="ARBA00023295"/>
    </source>
</evidence>
<keyword evidence="5" id="KW-0119">Carbohydrate metabolism</keyword>
<accession>A0A172TDL8</accession>
<dbReference type="InterPro" id="IPR001579">
    <property type="entry name" value="Glyco_hydro_18_chit_AS"/>
</dbReference>
<evidence type="ECO:0000256" key="1">
    <source>
        <dbReference type="ARBA" id="ARBA00009121"/>
    </source>
</evidence>
<reference evidence="12 13" key="1">
    <citation type="submission" date="2015-01" db="EMBL/GenBank/DDBJ databases">
        <title>Paenibacillus swuensis/DY6/whole genome sequencing.</title>
        <authorList>
            <person name="Kim M.K."/>
            <person name="Srinivasan S."/>
            <person name="Lee J.-J."/>
        </authorList>
    </citation>
    <scope>NUCLEOTIDE SEQUENCE [LARGE SCALE GENOMIC DNA]</scope>
    <source>
        <strain evidence="12 13">DY6</strain>
    </source>
</reference>
<dbReference type="SUPFAM" id="SSF51445">
    <property type="entry name" value="(Trans)glycosidases"/>
    <property type="match status" value="1"/>
</dbReference>
<dbReference type="InterPro" id="IPR036573">
    <property type="entry name" value="CBM_sf_5/12"/>
</dbReference>
<dbReference type="PROSITE" id="PS51910">
    <property type="entry name" value="GH18_2"/>
    <property type="match status" value="1"/>
</dbReference>
<dbReference type="CDD" id="cd00063">
    <property type="entry name" value="FN3"/>
    <property type="match status" value="2"/>
</dbReference>
<dbReference type="InterPro" id="IPR017853">
    <property type="entry name" value="GH"/>
</dbReference>
<dbReference type="SMART" id="SM00636">
    <property type="entry name" value="Glyco_18"/>
    <property type="match status" value="1"/>
</dbReference>
<keyword evidence="7" id="KW-0624">Polysaccharide degradation</keyword>
<evidence type="ECO:0000259" key="10">
    <source>
        <dbReference type="PROSITE" id="PS50853"/>
    </source>
</evidence>
<comment type="similarity">
    <text evidence="1">Belongs to the glycosyl hydrolase 18 family. Chitinase class II subfamily.</text>
</comment>
<evidence type="ECO:0000256" key="4">
    <source>
        <dbReference type="ARBA" id="ARBA00022801"/>
    </source>
</evidence>
<dbReference type="CDD" id="cd12214">
    <property type="entry name" value="ChiA1_BD"/>
    <property type="match status" value="1"/>
</dbReference>
<evidence type="ECO:0000256" key="9">
    <source>
        <dbReference type="SAM" id="MobiDB-lite"/>
    </source>
</evidence>
<evidence type="ECO:0000313" key="12">
    <source>
        <dbReference type="EMBL" id="ANE45042.1"/>
    </source>
</evidence>
<dbReference type="InterPro" id="IPR011583">
    <property type="entry name" value="Chitinase_II/V-like_cat"/>
</dbReference>
<evidence type="ECO:0000256" key="2">
    <source>
        <dbReference type="ARBA" id="ARBA00012729"/>
    </source>
</evidence>
<dbReference type="SMART" id="SM00495">
    <property type="entry name" value="ChtBD3"/>
    <property type="match status" value="1"/>
</dbReference>
<keyword evidence="4 8" id="KW-0378">Hydrolase</keyword>
<feature type="domain" description="GH18" evidence="11">
    <location>
        <begin position="284"/>
        <end position="606"/>
    </location>
</feature>
<feature type="domain" description="Fibronectin type-III" evidence="10">
    <location>
        <begin position="92"/>
        <end position="181"/>
    </location>
</feature>
<dbReference type="InterPro" id="IPR003961">
    <property type="entry name" value="FN3_dom"/>
</dbReference>
<protein>
    <recommendedName>
        <fullName evidence="2">chitinase</fullName>
        <ecNumber evidence="2">3.2.1.14</ecNumber>
    </recommendedName>
</protein>
<dbReference type="InterPro" id="IPR003610">
    <property type="entry name" value="CBM5/12"/>
</dbReference>
<dbReference type="InterPro" id="IPR050542">
    <property type="entry name" value="Glycosyl_Hydrlase18_Chitinase"/>
</dbReference>
<dbReference type="PANTHER" id="PTHR45708">
    <property type="entry name" value="ENDOCHITINASE"/>
    <property type="match status" value="1"/>
</dbReference>
<dbReference type="Gene3D" id="3.20.20.80">
    <property type="entry name" value="Glycosidases"/>
    <property type="match status" value="1"/>
</dbReference>
<dbReference type="Pfam" id="PF00704">
    <property type="entry name" value="Glyco_hydro_18"/>
    <property type="match status" value="1"/>
</dbReference>
<dbReference type="PROSITE" id="PS50853">
    <property type="entry name" value="FN3"/>
    <property type="match status" value="2"/>
</dbReference>
<evidence type="ECO:0000256" key="5">
    <source>
        <dbReference type="ARBA" id="ARBA00023277"/>
    </source>
</evidence>
<dbReference type="Gene3D" id="2.60.40.10">
    <property type="entry name" value="Immunoglobulins"/>
    <property type="match status" value="2"/>
</dbReference>
<dbReference type="CDD" id="cd02871">
    <property type="entry name" value="GH18_chitinase_D-like"/>
    <property type="match status" value="1"/>
</dbReference>
<dbReference type="GO" id="GO:0008061">
    <property type="term" value="F:chitin binding"/>
    <property type="evidence" value="ECO:0007669"/>
    <property type="project" value="InterPro"/>
</dbReference>
<feature type="region of interest" description="Disordered" evidence="9">
    <location>
        <begin position="76"/>
        <end position="97"/>
    </location>
</feature>
<dbReference type="FunFam" id="2.60.40.10:FF:001114">
    <property type="entry name" value="Chitinase A1"/>
    <property type="match status" value="1"/>
</dbReference>
<keyword evidence="3" id="KW-0732">Signal</keyword>
<gene>
    <name evidence="12" type="ORF">SY83_00105</name>
</gene>
<dbReference type="STRING" id="1178515.SY83_00105"/>
<keyword evidence="13" id="KW-1185">Reference proteome</keyword>
<dbReference type="GO" id="GO:0030246">
    <property type="term" value="F:carbohydrate binding"/>
    <property type="evidence" value="ECO:0007669"/>
    <property type="project" value="InterPro"/>
</dbReference>
<dbReference type="InterPro" id="IPR013783">
    <property type="entry name" value="Ig-like_fold"/>
</dbReference>
<evidence type="ECO:0000256" key="7">
    <source>
        <dbReference type="ARBA" id="ARBA00023326"/>
    </source>
</evidence>
<dbReference type="PROSITE" id="PS01095">
    <property type="entry name" value="GH18_1"/>
    <property type="match status" value="1"/>
</dbReference>
<dbReference type="Proteomes" id="UP000076927">
    <property type="component" value="Chromosome"/>
</dbReference>
<dbReference type="InterPro" id="IPR001223">
    <property type="entry name" value="Glyco_hydro18_cat"/>
</dbReference>
<dbReference type="Pfam" id="PF02839">
    <property type="entry name" value="CBM_5_12"/>
    <property type="match status" value="1"/>
</dbReference>
<dbReference type="SMART" id="SM00060">
    <property type="entry name" value="FN3"/>
    <property type="match status" value="2"/>
</dbReference>
<dbReference type="Gene3D" id="2.10.10.20">
    <property type="entry name" value="Carbohydrate-binding module superfamily 5/12"/>
    <property type="match status" value="1"/>
</dbReference>
<dbReference type="PANTHER" id="PTHR45708:SF49">
    <property type="entry name" value="ENDOCHITINASE"/>
    <property type="match status" value="1"/>
</dbReference>
<dbReference type="EMBL" id="CP011388">
    <property type="protein sequence ID" value="ANE45042.1"/>
    <property type="molecule type" value="Genomic_DNA"/>
</dbReference>
<organism evidence="12 13">
    <name type="scientific">Paenibacillus swuensis</name>
    <dbReference type="NCBI Taxonomy" id="1178515"/>
    <lineage>
        <taxon>Bacteria</taxon>
        <taxon>Bacillati</taxon>
        <taxon>Bacillota</taxon>
        <taxon>Bacilli</taxon>
        <taxon>Bacillales</taxon>
        <taxon>Paenibacillaceae</taxon>
        <taxon>Paenibacillus</taxon>
    </lineage>
</organism>
<evidence type="ECO:0000256" key="3">
    <source>
        <dbReference type="ARBA" id="ARBA00022729"/>
    </source>
</evidence>
<keyword evidence="6 8" id="KW-0326">Glycosidase</keyword>
<dbReference type="GO" id="GO:0005576">
    <property type="term" value="C:extracellular region"/>
    <property type="evidence" value="ECO:0007669"/>
    <property type="project" value="InterPro"/>
</dbReference>